<evidence type="ECO:0000313" key="1">
    <source>
        <dbReference type="EMBL" id="QJB00176.1"/>
    </source>
</evidence>
<name>A0A6M3M4L3_9ZZZZ</name>
<dbReference type="EMBL" id="MT143684">
    <property type="protein sequence ID" value="QJB00176.1"/>
    <property type="molecule type" value="Genomic_DNA"/>
</dbReference>
<gene>
    <name evidence="1" type="ORF">MM171A00660_0001</name>
</gene>
<reference evidence="1" key="1">
    <citation type="submission" date="2020-03" db="EMBL/GenBank/DDBJ databases">
        <title>The deep terrestrial virosphere.</title>
        <authorList>
            <person name="Holmfeldt K."/>
            <person name="Nilsson E."/>
            <person name="Simone D."/>
            <person name="Lopez-Fernandez M."/>
            <person name="Wu X."/>
            <person name="de Brujin I."/>
            <person name="Lundin D."/>
            <person name="Andersson A."/>
            <person name="Bertilsson S."/>
            <person name="Dopson M."/>
        </authorList>
    </citation>
    <scope>NUCLEOTIDE SEQUENCE</scope>
    <source>
        <strain evidence="1">MM171A00660</strain>
    </source>
</reference>
<proteinExistence type="predicted"/>
<accession>A0A6M3M4L3</accession>
<organism evidence="1">
    <name type="scientific">viral metagenome</name>
    <dbReference type="NCBI Taxonomy" id="1070528"/>
    <lineage>
        <taxon>unclassified sequences</taxon>
        <taxon>metagenomes</taxon>
        <taxon>organismal metagenomes</taxon>
    </lineage>
</organism>
<protein>
    <submittedName>
        <fullName evidence="1">Uncharacterized protein</fullName>
    </submittedName>
</protein>
<sequence>MSDARRYRLNPRKLDSKEGKKLQTAQLVSYTPEQVEALMENLDKAWAASDYAKDLKDKADKTAITARKARTKVGELMAEINKNFWQEGILPDNPEECVQLYESRALLTTQINLAVKAAGCDTATRRDYNDASAMFMVDARAIREEIRGSPIKASKKLDPKVLSRIITNRALKRKSTS</sequence>
<dbReference type="AlphaFoldDB" id="A0A6M3M4L3"/>